<dbReference type="PANTHER" id="PTHR33383">
    <property type="entry name" value="MEMBRANE PROTEIN INSERTION EFFICIENCY FACTOR-RELATED"/>
    <property type="match status" value="1"/>
</dbReference>
<dbReference type="HAMAP" id="MF_00386">
    <property type="entry name" value="UPF0161_YidD"/>
    <property type="match status" value="1"/>
</dbReference>
<name>A0A5J6WQQ9_MORMI</name>
<reference evidence="2 3" key="1">
    <citation type="submission" date="2019-09" db="EMBL/GenBank/DDBJ databases">
        <title>Hybrid Assembly of the complete Genome of the Deep-Sea Bacterium Moritella marina from long Nanopore and Illumina reads.</title>
        <authorList>
            <person name="Magin S."/>
            <person name="Georgoulis A."/>
            <person name="Papadimitriou K."/>
            <person name="Iliakis G."/>
            <person name="Vorgias C.E."/>
        </authorList>
    </citation>
    <scope>NUCLEOTIDE SEQUENCE [LARGE SCALE GENOMIC DNA]</scope>
    <source>
        <strain evidence="2 3">MP-1</strain>
    </source>
</reference>
<dbReference type="NCBIfam" id="TIGR00278">
    <property type="entry name" value="membrane protein insertion efficiency factor YidD"/>
    <property type="match status" value="1"/>
</dbReference>
<gene>
    <name evidence="2" type="primary">yidD</name>
    <name evidence="2" type="ORF">FR932_17840</name>
</gene>
<dbReference type="KEGG" id="mmaa:FR932_17840"/>
<organism evidence="2 3">
    <name type="scientific">Moritella marina ATCC 15381</name>
    <dbReference type="NCBI Taxonomy" id="1202962"/>
    <lineage>
        <taxon>Bacteria</taxon>
        <taxon>Pseudomonadati</taxon>
        <taxon>Pseudomonadota</taxon>
        <taxon>Gammaproteobacteria</taxon>
        <taxon>Alteromonadales</taxon>
        <taxon>Moritellaceae</taxon>
        <taxon>Moritella</taxon>
    </lineage>
</organism>
<keyword evidence="3" id="KW-1185">Reference proteome</keyword>
<comment type="subcellular location">
    <subcellularLocation>
        <location evidence="1">Cell membrane</location>
        <topology evidence="1">Peripheral membrane protein</topology>
        <orientation evidence="1">Cytoplasmic side</orientation>
    </subcellularLocation>
</comment>
<dbReference type="PANTHER" id="PTHR33383:SF1">
    <property type="entry name" value="MEMBRANE PROTEIN INSERTION EFFICIENCY FACTOR-RELATED"/>
    <property type="match status" value="1"/>
</dbReference>
<evidence type="ECO:0000313" key="2">
    <source>
        <dbReference type="EMBL" id="QFI39548.1"/>
    </source>
</evidence>
<dbReference type="EMBL" id="CP044399">
    <property type="protein sequence ID" value="QFI39548.1"/>
    <property type="molecule type" value="Genomic_DNA"/>
</dbReference>
<accession>A0A5J6WQQ9</accession>
<keyword evidence="1" id="KW-1003">Cell membrane</keyword>
<dbReference type="AlphaFoldDB" id="A0A5J6WQQ9"/>
<dbReference type="SMART" id="SM01234">
    <property type="entry name" value="Haemolytic"/>
    <property type="match status" value="1"/>
</dbReference>
<evidence type="ECO:0000313" key="3">
    <source>
        <dbReference type="Proteomes" id="UP000327424"/>
    </source>
</evidence>
<dbReference type="RefSeq" id="WP_075472414.1">
    <property type="nucleotide sequence ID" value="NZ_ALOE01000031.1"/>
</dbReference>
<dbReference type="GO" id="GO:0005886">
    <property type="term" value="C:plasma membrane"/>
    <property type="evidence" value="ECO:0007669"/>
    <property type="project" value="UniProtKB-SubCell"/>
</dbReference>
<dbReference type="Proteomes" id="UP000327424">
    <property type="component" value="Chromosome"/>
</dbReference>
<comment type="similarity">
    <text evidence="1">Belongs to the UPF0161 family.</text>
</comment>
<dbReference type="Pfam" id="PF01809">
    <property type="entry name" value="YidD"/>
    <property type="match status" value="1"/>
</dbReference>
<sequence>MAQTLSPLQWLGTKLIRGYQLFISPMIGPRCRFTPTCSQYAIESIKLHGFTKGCWLTAKRLLICHPFSNKHGYDPVPEPKQRD</sequence>
<dbReference type="OrthoDB" id="9801753at2"/>
<evidence type="ECO:0000256" key="1">
    <source>
        <dbReference type="HAMAP-Rule" id="MF_00386"/>
    </source>
</evidence>
<proteinExistence type="inferred from homology"/>
<dbReference type="InterPro" id="IPR002696">
    <property type="entry name" value="Membr_insert_effic_factor_YidD"/>
</dbReference>
<comment type="function">
    <text evidence="1">Could be involved in insertion of integral membrane proteins into the membrane.</text>
</comment>
<dbReference type="GeneID" id="61296410"/>
<protein>
    <recommendedName>
        <fullName evidence="1">Putative membrane protein insertion efficiency factor</fullName>
    </recommendedName>
</protein>
<keyword evidence="1" id="KW-0472">Membrane</keyword>